<gene>
    <name evidence="1" type="ORF">NDU88_004223</name>
</gene>
<proteinExistence type="predicted"/>
<dbReference type="EMBL" id="JANPWB010000008">
    <property type="protein sequence ID" value="KAJ1163770.1"/>
    <property type="molecule type" value="Genomic_DNA"/>
</dbReference>
<sequence>MEDLTSRLFFPLQVTHSWASASSSRATDQDDSLRADTPLGRCYTARLLSRARLSALFRGGQQPGHSPRFSQVFGVSAPGSELSRARDQRLPPSWFLEVVGGRDAFHLLSRYSFLARVYTAVIGRDSAHRGLSC</sequence>
<keyword evidence="2" id="KW-1185">Reference proteome</keyword>
<name>A0AAV7SIA2_PLEWA</name>
<evidence type="ECO:0000313" key="2">
    <source>
        <dbReference type="Proteomes" id="UP001066276"/>
    </source>
</evidence>
<dbReference type="Proteomes" id="UP001066276">
    <property type="component" value="Chromosome 4_2"/>
</dbReference>
<dbReference type="AlphaFoldDB" id="A0AAV7SIA2"/>
<organism evidence="1 2">
    <name type="scientific">Pleurodeles waltl</name>
    <name type="common">Iberian ribbed newt</name>
    <dbReference type="NCBI Taxonomy" id="8319"/>
    <lineage>
        <taxon>Eukaryota</taxon>
        <taxon>Metazoa</taxon>
        <taxon>Chordata</taxon>
        <taxon>Craniata</taxon>
        <taxon>Vertebrata</taxon>
        <taxon>Euteleostomi</taxon>
        <taxon>Amphibia</taxon>
        <taxon>Batrachia</taxon>
        <taxon>Caudata</taxon>
        <taxon>Salamandroidea</taxon>
        <taxon>Salamandridae</taxon>
        <taxon>Pleurodelinae</taxon>
        <taxon>Pleurodeles</taxon>
    </lineage>
</organism>
<accession>A0AAV7SIA2</accession>
<evidence type="ECO:0000313" key="1">
    <source>
        <dbReference type="EMBL" id="KAJ1163770.1"/>
    </source>
</evidence>
<comment type="caution">
    <text evidence="1">The sequence shown here is derived from an EMBL/GenBank/DDBJ whole genome shotgun (WGS) entry which is preliminary data.</text>
</comment>
<reference evidence="1" key="1">
    <citation type="journal article" date="2022" name="bioRxiv">
        <title>Sequencing and chromosome-scale assembly of the giantPleurodeles waltlgenome.</title>
        <authorList>
            <person name="Brown T."/>
            <person name="Elewa A."/>
            <person name="Iarovenko S."/>
            <person name="Subramanian E."/>
            <person name="Araus A.J."/>
            <person name="Petzold A."/>
            <person name="Susuki M."/>
            <person name="Suzuki K.-i.T."/>
            <person name="Hayashi T."/>
            <person name="Toyoda A."/>
            <person name="Oliveira C."/>
            <person name="Osipova E."/>
            <person name="Leigh N.D."/>
            <person name="Simon A."/>
            <person name="Yun M.H."/>
        </authorList>
    </citation>
    <scope>NUCLEOTIDE SEQUENCE</scope>
    <source>
        <strain evidence="1">20211129_DDA</strain>
        <tissue evidence="1">Liver</tissue>
    </source>
</reference>
<protein>
    <submittedName>
        <fullName evidence="1">Uncharacterized protein</fullName>
    </submittedName>
</protein>